<dbReference type="PANTHER" id="PTHR10073:SF52">
    <property type="entry name" value="MISMATCH REPAIR ENDONUCLEASE PMS2"/>
    <property type="match status" value="1"/>
</dbReference>
<dbReference type="GO" id="GO:0030983">
    <property type="term" value="F:mismatched DNA binding"/>
    <property type="evidence" value="ECO:0007669"/>
    <property type="project" value="InterPro"/>
</dbReference>
<comment type="similarity">
    <text evidence="1">Belongs to the DNA mismatch repair MutL/HexB family.</text>
</comment>
<dbReference type="InParanoid" id="W4JTH8"/>
<dbReference type="InterPro" id="IPR020568">
    <property type="entry name" value="Ribosomal_Su5_D2-typ_SF"/>
</dbReference>
<accession>W4JTH8</accession>
<feature type="domain" description="DNA mismatch repair protein S5" evidence="3">
    <location>
        <begin position="230"/>
        <end position="366"/>
    </location>
</feature>
<proteinExistence type="inferred from homology"/>
<dbReference type="GO" id="GO:0016887">
    <property type="term" value="F:ATP hydrolysis activity"/>
    <property type="evidence" value="ECO:0007669"/>
    <property type="project" value="InterPro"/>
</dbReference>
<dbReference type="GO" id="GO:0006298">
    <property type="term" value="P:mismatch repair"/>
    <property type="evidence" value="ECO:0007669"/>
    <property type="project" value="InterPro"/>
</dbReference>
<name>W4JTH8_HETIT</name>
<dbReference type="CDD" id="cd16926">
    <property type="entry name" value="HATPase_MutL-MLH-PMS-like"/>
    <property type="match status" value="1"/>
</dbReference>
<organism evidence="4 5">
    <name type="scientific">Heterobasidion irregulare (strain TC 32-1)</name>
    <dbReference type="NCBI Taxonomy" id="747525"/>
    <lineage>
        <taxon>Eukaryota</taxon>
        <taxon>Fungi</taxon>
        <taxon>Dikarya</taxon>
        <taxon>Basidiomycota</taxon>
        <taxon>Agaricomycotina</taxon>
        <taxon>Agaricomycetes</taxon>
        <taxon>Russulales</taxon>
        <taxon>Bondarzewiaceae</taxon>
        <taxon>Heterobasidion</taxon>
        <taxon>Heterobasidion annosum species complex</taxon>
    </lineage>
</organism>
<dbReference type="InterPro" id="IPR038973">
    <property type="entry name" value="MutL/Mlh/Pms-like"/>
</dbReference>
<dbReference type="SUPFAM" id="SSF55874">
    <property type="entry name" value="ATPase domain of HSP90 chaperone/DNA topoisomerase II/histidine kinase"/>
    <property type="match status" value="1"/>
</dbReference>
<dbReference type="FunFam" id="3.30.565.10:FF:000014">
    <property type="entry name" value="Mismatch repair endonuclease pms1, putative"/>
    <property type="match status" value="1"/>
</dbReference>
<evidence type="ECO:0000313" key="4">
    <source>
        <dbReference type="EMBL" id="ETW76828.1"/>
    </source>
</evidence>
<dbReference type="Proteomes" id="UP000030671">
    <property type="component" value="Unassembled WGS sequence"/>
</dbReference>
<dbReference type="GO" id="GO:0061982">
    <property type="term" value="P:meiosis I cell cycle process"/>
    <property type="evidence" value="ECO:0007669"/>
    <property type="project" value="UniProtKB-ARBA"/>
</dbReference>
<dbReference type="STRING" id="747525.W4JTH8"/>
<dbReference type="AlphaFoldDB" id="W4JTH8"/>
<dbReference type="Pfam" id="PF13589">
    <property type="entry name" value="HATPase_c_3"/>
    <property type="match status" value="1"/>
</dbReference>
<dbReference type="KEGG" id="hir:HETIRDRAFT_66078"/>
<dbReference type="GO" id="GO:0005524">
    <property type="term" value="F:ATP binding"/>
    <property type="evidence" value="ECO:0007669"/>
    <property type="project" value="InterPro"/>
</dbReference>
<dbReference type="SMART" id="SM01340">
    <property type="entry name" value="DNA_mis_repair"/>
    <property type="match status" value="1"/>
</dbReference>
<dbReference type="OrthoDB" id="10263226at2759"/>
<dbReference type="PROSITE" id="PS00058">
    <property type="entry name" value="DNA_MISMATCH_REPAIR_1"/>
    <property type="match status" value="1"/>
</dbReference>
<dbReference type="GO" id="GO:0032389">
    <property type="term" value="C:MutLalpha complex"/>
    <property type="evidence" value="ECO:0007669"/>
    <property type="project" value="TreeGrafter"/>
</dbReference>
<dbReference type="eggNOG" id="KOG1978">
    <property type="taxonomic scope" value="Eukaryota"/>
</dbReference>
<dbReference type="EMBL" id="KI925464">
    <property type="protein sequence ID" value="ETW76828.1"/>
    <property type="molecule type" value="Genomic_DNA"/>
</dbReference>
<dbReference type="Pfam" id="PF01119">
    <property type="entry name" value="DNA_mis_repair"/>
    <property type="match status" value="1"/>
</dbReference>
<dbReference type="InterPro" id="IPR014762">
    <property type="entry name" value="DNA_mismatch_repair_CS"/>
</dbReference>
<evidence type="ECO:0000313" key="5">
    <source>
        <dbReference type="Proteomes" id="UP000030671"/>
    </source>
</evidence>
<dbReference type="SUPFAM" id="SSF54211">
    <property type="entry name" value="Ribosomal protein S5 domain 2-like"/>
    <property type="match status" value="1"/>
</dbReference>
<dbReference type="InterPro" id="IPR002099">
    <property type="entry name" value="MutL/Mlh/PMS"/>
</dbReference>
<evidence type="ECO:0000259" key="3">
    <source>
        <dbReference type="SMART" id="SM01340"/>
    </source>
</evidence>
<dbReference type="RefSeq" id="XP_009551204.1">
    <property type="nucleotide sequence ID" value="XM_009552909.1"/>
</dbReference>
<dbReference type="NCBIfam" id="TIGR00585">
    <property type="entry name" value="mutl"/>
    <property type="match status" value="1"/>
</dbReference>
<dbReference type="PANTHER" id="PTHR10073">
    <property type="entry name" value="DNA MISMATCH REPAIR PROTEIN MLH, PMS, MUTL"/>
    <property type="match status" value="1"/>
</dbReference>
<dbReference type="Gene3D" id="3.30.565.10">
    <property type="entry name" value="Histidine kinase-like ATPase, C-terminal domain"/>
    <property type="match status" value="1"/>
</dbReference>
<gene>
    <name evidence="4" type="ORF">HETIRDRAFT_66078</name>
</gene>
<dbReference type="InterPro" id="IPR014721">
    <property type="entry name" value="Ribsml_uS5_D2-typ_fold_subgr"/>
</dbReference>
<dbReference type="InterPro" id="IPR013507">
    <property type="entry name" value="DNA_mismatch_S5_2-like"/>
</dbReference>
<evidence type="ECO:0000256" key="1">
    <source>
        <dbReference type="ARBA" id="ARBA00006082"/>
    </source>
</evidence>
<dbReference type="InterPro" id="IPR036890">
    <property type="entry name" value="HATPase_C_sf"/>
</dbReference>
<dbReference type="GeneID" id="20678762"/>
<evidence type="ECO:0000256" key="2">
    <source>
        <dbReference type="ARBA" id="ARBA00022763"/>
    </source>
</evidence>
<protein>
    <recommendedName>
        <fullName evidence="3">DNA mismatch repair protein S5 domain-containing protein</fullName>
    </recommendedName>
</protein>
<sequence>MSQEAPEHAIKPIDPTSVHRLTSGQVVVDLQTAVKELVENSLDAGASSIEVRFKDYGLKSIEVIDNGCGIAPADYDSIALKHHTSKLAAFADLSTVRSFGFRGEALSSLCGLSAHVAVTTATAAEAPMGTVLEIDAHGRVASKSGKAARQRGTTVAVAGLFAPLPVRRRELERNAKREFGKALHLLTAYALVPCTRADRGVRLSVSNHPDGGRKTVQMRTDGTPSLKAAVCALWGPKALEGVVELDIAFEVETEKAVLRRRGADASGASSNAVRVRGLVSRFSAGCGRAGADRQFFFINGRPCSPTKVQRAFNEVYRGFNAGQAPFVVADFILPTDSCDVNVSPDKRTILLHSEANLIEALKVRLFPSSFLPPLSSPLPSIHPFIRSFVCLC</sequence>
<dbReference type="GO" id="GO:0140664">
    <property type="term" value="F:ATP-dependent DNA damage sensor activity"/>
    <property type="evidence" value="ECO:0007669"/>
    <property type="project" value="InterPro"/>
</dbReference>
<reference evidence="4 5" key="1">
    <citation type="journal article" date="2012" name="New Phytol.">
        <title>Insight into trade-off between wood decay and parasitism from the genome of a fungal forest pathogen.</title>
        <authorList>
            <person name="Olson A."/>
            <person name="Aerts A."/>
            <person name="Asiegbu F."/>
            <person name="Belbahri L."/>
            <person name="Bouzid O."/>
            <person name="Broberg A."/>
            <person name="Canback B."/>
            <person name="Coutinho P.M."/>
            <person name="Cullen D."/>
            <person name="Dalman K."/>
            <person name="Deflorio G."/>
            <person name="van Diepen L.T."/>
            <person name="Dunand C."/>
            <person name="Duplessis S."/>
            <person name="Durling M."/>
            <person name="Gonthier P."/>
            <person name="Grimwood J."/>
            <person name="Fossdal C.G."/>
            <person name="Hansson D."/>
            <person name="Henrissat B."/>
            <person name="Hietala A."/>
            <person name="Himmelstrand K."/>
            <person name="Hoffmeister D."/>
            <person name="Hogberg N."/>
            <person name="James T.Y."/>
            <person name="Karlsson M."/>
            <person name="Kohler A."/>
            <person name="Kues U."/>
            <person name="Lee Y.H."/>
            <person name="Lin Y.C."/>
            <person name="Lind M."/>
            <person name="Lindquist E."/>
            <person name="Lombard V."/>
            <person name="Lucas S."/>
            <person name="Lunden K."/>
            <person name="Morin E."/>
            <person name="Murat C."/>
            <person name="Park J."/>
            <person name="Raffaello T."/>
            <person name="Rouze P."/>
            <person name="Salamov A."/>
            <person name="Schmutz J."/>
            <person name="Solheim H."/>
            <person name="Stahlberg J."/>
            <person name="Velez H."/>
            <person name="de Vries R.P."/>
            <person name="Wiebenga A."/>
            <person name="Woodward S."/>
            <person name="Yakovlev I."/>
            <person name="Garbelotto M."/>
            <person name="Martin F."/>
            <person name="Grigoriev I.V."/>
            <person name="Stenlid J."/>
        </authorList>
    </citation>
    <scope>NUCLEOTIDE SEQUENCE [LARGE SCALE GENOMIC DNA]</scope>
    <source>
        <strain evidence="4 5">TC 32-1</strain>
    </source>
</reference>
<dbReference type="CDD" id="cd03484">
    <property type="entry name" value="MutL_Trans_hPMS_2_like"/>
    <property type="match status" value="1"/>
</dbReference>
<dbReference type="Gene3D" id="3.30.230.10">
    <property type="match status" value="1"/>
</dbReference>
<keyword evidence="5" id="KW-1185">Reference proteome</keyword>
<keyword evidence="2" id="KW-0227">DNA damage</keyword>
<dbReference type="HOGENOM" id="CLU_004131_6_0_1"/>